<dbReference type="Proteomes" id="UP001597414">
    <property type="component" value="Unassembled WGS sequence"/>
</dbReference>
<dbReference type="EMBL" id="JBHUIV010000016">
    <property type="protein sequence ID" value="MFD2201818.1"/>
    <property type="molecule type" value="Genomic_DNA"/>
</dbReference>
<name>A0ABW5B7F7_9BACT</name>
<protein>
    <submittedName>
        <fullName evidence="1">Uncharacterized protein</fullName>
    </submittedName>
</protein>
<comment type="caution">
    <text evidence="1">The sequence shown here is derived from an EMBL/GenBank/DDBJ whole genome shotgun (WGS) entry which is preliminary data.</text>
</comment>
<accession>A0ABW5B7F7</accession>
<gene>
    <name evidence="1" type="ORF">ACFSKV_09580</name>
</gene>
<evidence type="ECO:0000313" key="1">
    <source>
        <dbReference type="EMBL" id="MFD2201818.1"/>
    </source>
</evidence>
<evidence type="ECO:0000313" key="2">
    <source>
        <dbReference type="Proteomes" id="UP001597414"/>
    </source>
</evidence>
<organism evidence="1 2">
    <name type="scientific">Shivajiella indica</name>
    <dbReference type="NCBI Taxonomy" id="872115"/>
    <lineage>
        <taxon>Bacteria</taxon>
        <taxon>Pseudomonadati</taxon>
        <taxon>Bacteroidota</taxon>
        <taxon>Cytophagia</taxon>
        <taxon>Cytophagales</taxon>
        <taxon>Cyclobacteriaceae</taxon>
        <taxon>Shivajiella</taxon>
    </lineage>
</organism>
<dbReference type="RefSeq" id="WP_380801856.1">
    <property type="nucleotide sequence ID" value="NZ_JBHUIV010000016.1"/>
</dbReference>
<keyword evidence="2" id="KW-1185">Reference proteome</keyword>
<reference evidence="2" key="1">
    <citation type="journal article" date="2019" name="Int. J. Syst. Evol. Microbiol.">
        <title>The Global Catalogue of Microorganisms (GCM) 10K type strain sequencing project: providing services to taxonomists for standard genome sequencing and annotation.</title>
        <authorList>
            <consortium name="The Broad Institute Genomics Platform"/>
            <consortium name="The Broad Institute Genome Sequencing Center for Infectious Disease"/>
            <person name="Wu L."/>
            <person name="Ma J."/>
        </authorList>
    </citation>
    <scope>NUCLEOTIDE SEQUENCE [LARGE SCALE GENOMIC DNA]</scope>
    <source>
        <strain evidence="2">KCTC 19812</strain>
    </source>
</reference>
<proteinExistence type="predicted"/>
<sequence>MSGCLGWELWRFEEFGSEGDYLRAKAKGKSKKWELGELVGSVLKEKDFLNYTEMHRGSTERHGEWRVWGCRVVIVPPRTSVRFHHAGQVSWLENWKFDSYI</sequence>